<accession>A0A1S8LP18</accession>
<dbReference type="PANTHER" id="PTHR36436">
    <property type="entry name" value="SLL5081 PROTEIN"/>
    <property type="match status" value="1"/>
</dbReference>
<dbReference type="AlphaFoldDB" id="A0A1S8LP18"/>
<evidence type="ECO:0000313" key="2">
    <source>
        <dbReference type="Proteomes" id="UP000190951"/>
    </source>
</evidence>
<dbReference type="Proteomes" id="UP000190951">
    <property type="component" value="Chromosome"/>
</dbReference>
<reference evidence="1 2" key="1">
    <citation type="submission" date="2022-04" db="EMBL/GenBank/DDBJ databases">
        <title>Genome sequence of C. roseum typestrain.</title>
        <authorList>
            <person name="Poehlein A."/>
            <person name="Schoch T."/>
            <person name="Duerre P."/>
            <person name="Daniel R."/>
        </authorList>
    </citation>
    <scope>NUCLEOTIDE SEQUENCE [LARGE SCALE GENOMIC DNA]</scope>
    <source>
        <strain evidence="1 2">DSM 7320</strain>
    </source>
</reference>
<dbReference type="PANTHER" id="PTHR36436:SF6">
    <property type="entry name" value="SLL5081 PROTEIN"/>
    <property type="match status" value="1"/>
</dbReference>
<dbReference type="KEGG" id="crw:CROST_013660"/>
<dbReference type="RefSeq" id="WP_077832508.1">
    <property type="nucleotide sequence ID" value="NZ_CP096983.1"/>
</dbReference>
<proteinExistence type="predicted"/>
<dbReference type="EMBL" id="CP096983">
    <property type="protein sequence ID" value="URZ10656.1"/>
    <property type="molecule type" value="Genomic_DNA"/>
</dbReference>
<keyword evidence="2" id="KW-1185">Reference proteome</keyword>
<dbReference type="InterPro" id="IPR035948">
    <property type="entry name" value="YwqG-like_sf"/>
</dbReference>
<dbReference type="SUPFAM" id="SSF103032">
    <property type="entry name" value="Hypothetical protein YwqG"/>
    <property type="match status" value="1"/>
</dbReference>
<protein>
    <submittedName>
        <fullName evidence="1">Uncharacterized protein</fullName>
    </submittedName>
</protein>
<name>A0A1S8LP18_9CLOT</name>
<dbReference type="InterPro" id="IPR015315">
    <property type="entry name" value="DUF1963"/>
</dbReference>
<dbReference type="STRING" id="84029.CROST_02100"/>
<dbReference type="Gene3D" id="2.30.320.10">
    <property type="entry name" value="YwqG-like"/>
    <property type="match status" value="1"/>
</dbReference>
<gene>
    <name evidence="1" type="primary">ywqG</name>
    <name evidence="1" type="ORF">CROST_013660</name>
</gene>
<organism evidence="1 2">
    <name type="scientific">Clostridium felsineum</name>
    <dbReference type="NCBI Taxonomy" id="36839"/>
    <lineage>
        <taxon>Bacteria</taxon>
        <taxon>Bacillati</taxon>
        <taxon>Bacillota</taxon>
        <taxon>Clostridia</taxon>
        <taxon>Eubacteriales</taxon>
        <taxon>Clostridiaceae</taxon>
        <taxon>Clostridium</taxon>
    </lineage>
</organism>
<sequence length="249" mass="29237">MNKIEIPELFKEFEDRILKTIKISNEITYKREETLPWESKLGGMPYIENTQQYPKDKDGVPYFFLAQINFEEIHGIKDFPSEGILQFYVKRDDVYGLYEEDGFVVRYIEKVNKCYENLVKDVPVIKEDEEFYPPYEYEGKMIFTVRSMPVSAHDNSFNKVFEGIKFTEVQEKESYEVFDGYGSRVGGYPGFTQGDPRNDKKYDTLLLQLDMDDECGIMFGDSGVANFFIASEDLKKCDFSKVYYTWDCC</sequence>
<dbReference type="Pfam" id="PF09234">
    <property type="entry name" value="DUF1963"/>
    <property type="match status" value="1"/>
</dbReference>
<evidence type="ECO:0000313" key="1">
    <source>
        <dbReference type="EMBL" id="URZ10656.1"/>
    </source>
</evidence>